<sequence>MRIAVAAGPDGGGTLRRLAEDGTPTGPAEHVPDLVAAIAARERADSPRWVWPATSRLYPRLLDAGVRVARCHDLELVESLLLGHAGRYGEPRSVRAAWARSRGEPVPADPPPPREAPPQGSLFDTDSLTADSLPGTVTAGSPATASLPGESPATDAAGASPAGLPAASGGAPSGGTAPGELDQIVAVHADQRRRVAAVPGFALLAAAESAGALVAAEMSHDGLPWSAEIHDALLTELLGPRPSGGMRPRKLQDLADRISAAFGLRTPVNPDSPAQILRAFASAGLPVTSTRAHVLKKLDHPAVPLLLEYKELSRLHTAHGWAWADAWVRGGRFRPEYVVGGVVSGRWATNGGGALQIPRVLRQAVVADPGWSLVVADAAQLEPRVLAALAGDRAFAAAAAEGDLYTALSDAFRGTAPGGASPRDKAKIAMLSAMYGGGTGEAVQLLAVLKSRFPAAFGFVEAAARAGERGELVRSRLGRTCPPPSADWRRLTAAGDTEETGAAPDEGRSRQVTAAQALRGRGRFTRNFVVQATAADWALALLATLRGRLTALGPPRLVFFQHDEVIVHTPADLAGRVAEAIRASAADAGDLLFGRTPVVFPMEIAVVDRYADAK</sequence>
<evidence type="ECO:0000256" key="3">
    <source>
        <dbReference type="ARBA" id="ARBA00049244"/>
    </source>
</evidence>
<keyword evidence="6" id="KW-0548">Nucleotidyltransferase</keyword>
<feature type="compositionally biased region" description="Pro residues" evidence="4">
    <location>
        <begin position="107"/>
        <end position="116"/>
    </location>
</feature>
<protein>
    <recommendedName>
        <fullName evidence="1">DNA-directed DNA polymerase</fullName>
        <ecNumber evidence="1">2.7.7.7</ecNumber>
    </recommendedName>
</protein>
<dbReference type="NCBIfam" id="NF011538">
    <property type="entry name" value="PRK14975.1-1"/>
    <property type="match status" value="1"/>
</dbReference>
<dbReference type="GO" id="GO:0006261">
    <property type="term" value="P:DNA-templated DNA replication"/>
    <property type="evidence" value="ECO:0007669"/>
    <property type="project" value="InterPro"/>
</dbReference>
<dbReference type="AlphaFoldDB" id="A0A931DLU6"/>
<organism evidence="6 7">
    <name type="scientific">Actinomadura viridis</name>
    <dbReference type="NCBI Taxonomy" id="58110"/>
    <lineage>
        <taxon>Bacteria</taxon>
        <taxon>Bacillati</taxon>
        <taxon>Actinomycetota</taxon>
        <taxon>Actinomycetes</taxon>
        <taxon>Streptosporangiales</taxon>
        <taxon>Thermomonosporaceae</taxon>
        <taxon>Actinomadura</taxon>
    </lineage>
</organism>
<dbReference type="InterPro" id="IPR001098">
    <property type="entry name" value="DNA-dir_DNA_pol_A_palm_dom"/>
</dbReference>
<dbReference type="SMART" id="SM00482">
    <property type="entry name" value="POLAc"/>
    <property type="match status" value="1"/>
</dbReference>
<feature type="compositionally biased region" description="Low complexity" evidence="4">
    <location>
        <begin position="156"/>
        <end position="170"/>
    </location>
</feature>
<accession>A0A931DLU6</accession>
<dbReference type="Proteomes" id="UP000614047">
    <property type="component" value="Unassembled WGS sequence"/>
</dbReference>
<dbReference type="RefSeq" id="WP_197013322.1">
    <property type="nucleotide sequence ID" value="NZ_BAABES010000001.1"/>
</dbReference>
<dbReference type="PANTHER" id="PTHR10133:SF27">
    <property type="entry name" value="DNA POLYMERASE NU"/>
    <property type="match status" value="1"/>
</dbReference>
<dbReference type="PANTHER" id="PTHR10133">
    <property type="entry name" value="DNA POLYMERASE I"/>
    <property type="match status" value="1"/>
</dbReference>
<dbReference type="GO" id="GO:0006302">
    <property type="term" value="P:double-strand break repair"/>
    <property type="evidence" value="ECO:0007669"/>
    <property type="project" value="TreeGrafter"/>
</dbReference>
<dbReference type="EC" id="2.7.7.7" evidence="1"/>
<proteinExistence type="predicted"/>
<dbReference type="Gene3D" id="3.30.70.370">
    <property type="match status" value="1"/>
</dbReference>
<reference evidence="6" key="1">
    <citation type="submission" date="2020-11" db="EMBL/GenBank/DDBJ databases">
        <title>Sequencing the genomes of 1000 actinobacteria strains.</title>
        <authorList>
            <person name="Klenk H.-P."/>
        </authorList>
    </citation>
    <scope>NUCLEOTIDE SEQUENCE</scope>
    <source>
        <strain evidence="6">DSM 43175</strain>
    </source>
</reference>
<keyword evidence="2" id="KW-0235">DNA replication</keyword>
<gene>
    <name evidence="6" type="ORF">IW256_005041</name>
</gene>
<dbReference type="Gene3D" id="1.20.1060.10">
    <property type="entry name" value="Taq DNA Polymerase, Chain T, domain 4"/>
    <property type="match status" value="1"/>
</dbReference>
<evidence type="ECO:0000259" key="5">
    <source>
        <dbReference type="SMART" id="SM00482"/>
    </source>
</evidence>
<keyword evidence="7" id="KW-1185">Reference proteome</keyword>
<dbReference type="EMBL" id="JADOUA010000001">
    <property type="protein sequence ID" value="MBG6090928.1"/>
    <property type="molecule type" value="Genomic_DNA"/>
</dbReference>
<keyword evidence="6" id="KW-0808">Transferase</keyword>
<evidence type="ECO:0000313" key="6">
    <source>
        <dbReference type="EMBL" id="MBG6090928.1"/>
    </source>
</evidence>
<dbReference type="GO" id="GO:0003887">
    <property type="term" value="F:DNA-directed DNA polymerase activity"/>
    <property type="evidence" value="ECO:0007669"/>
    <property type="project" value="UniProtKB-EC"/>
</dbReference>
<feature type="domain" description="DNA-directed DNA polymerase family A palm" evidence="5">
    <location>
        <begin position="358"/>
        <end position="573"/>
    </location>
</feature>
<dbReference type="Gene3D" id="1.10.150.20">
    <property type="entry name" value="5' to 3' exonuclease, C-terminal subdomain"/>
    <property type="match status" value="1"/>
</dbReference>
<evidence type="ECO:0000256" key="2">
    <source>
        <dbReference type="ARBA" id="ARBA00022705"/>
    </source>
</evidence>
<feature type="region of interest" description="Disordered" evidence="4">
    <location>
        <begin position="1"/>
        <end position="28"/>
    </location>
</feature>
<name>A0A931DLU6_9ACTN</name>
<evidence type="ECO:0000256" key="4">
    <source>
        <dbReference type="SAM" id="MobiDB-lite"/>
    </source>
</evidence>
<dbReference type="InterPro" id="IPR002298">
    <property type="entry name" value="DNA_polymerase_A"/>
</dbReference>
<dbReference type="Pfam" id="PF00476">
    <property type="entry name" value="DNA_pol_A"/>
    <property type="match status" value="1"/>
</dbReference>
<comment type="caution">
    <text evidence="6">The sequence shown here is derived from an EMBL/GenBank/DDBJ whole genome shotgun (WGS) entry which is preliminary data.</text>
</comment>
<dbReference type="InterPro" id="IPR043502">
    <property type="entry name" value="DNA/RNA_pol_sf"/>
</dbReference>
<evidence type="ECO:0000256" key="1">
    <source>
        <dbReference type="ARBA" id="ARBA00012417"/>
    </source>
</evidence>
<evidence type="ECO:0000313" key="7">
    <source>
        <dbReference type="Proteomes" id="UP000614047"/>
    </source>
</evidence>
<comment type="catalytic activity">
    <reaction evidence="3">
        <text>DNA(n) + a 2'-deoxyribonucleoside 5'-triphosphate = DNA(n+1) + diphosphate</text>
        <dbReference type="Rhea" id="RHEA:22508"/>
        <dbReference type="Rhea" id="RHEA-COMP:17339"/>
        <dbReference type="Rhea" id="RHEA-COMP:17340"/>
        <dbReference type="ChEBI" id="CHEBI:33019"/>
        <dbReference type="ChEBI" id="CHEBI:61560"/>
        <dbReference type="ChEBI" id="CHEBI:173112"/>
        <dbReference type="EC" id="2.7.7.7"/>
    </reaction>
</comment>
<dbReference type="CDD" id="cd06444">
    <property type="entry name" value="DNA_pol_A"/>
    <property type="match status" value="1"/>
</dbReference>
<feature type="region of interest" description="Disordered" evidence="4">
    <location>
        <begin position="99"/>
        <end position="179"/>
    </location>
</feature>
<dbReference type="GO" id="GO:0003677">
    <property type="term" value="F:DNA binding"/>
    <property type="evidence" value="ECO:0007669"/>
    <property type="project" value="InterPro"/>
</dbReference>
<dbReference type="SUPFAM" id="SSF56672">
    <property type="entry name" value="DNA/RNA polymerases"/>
    <property type="match status" value="1"/>
</dbReference>